<evidence type="ECO:0000313" key="3">
    <source>
        <dbReference type="EMBL" id="NED98313.1"/>
    </source>
</evidence>
<feature type="transmembrane region" description="Helical" evidence="2">
    <location>
        <begin position="153"/>
        <end position="174"/>
    </location>
</feature>
<proteinExistence type="predicted"/>
<dbReference type="Pfam" id="PF11241">
    <property type="entry name" value="DUF3043"/>
    <property type="match status" value="1"/>
</dbReference>
<protein>
    <submittedName>
        <fullName evidence="3">DUF3043 domain-containing protein</fullName>
    </submittedName>
</protein>
<feature type="compositionally biased region" description="Basic and acidic residues" evidence="1">
    <location>
        <begin position="16"/>
        <end position="27"/>
    </location>
</feature>
<sequence>MVYGQRLTYSVGVFRRRSDSETADAHTDASTTPTADANGHTDADGHVQPPRKGRPTPKRSEAEKARKERVKPPLNRREAMRRDRERIRAERARARTAMASGDERYLLKRDQGPERKFLRDYVDARRTVGEFFLPIIIVVLLGNFIPIPAVNVFMMTVWLVVMLMLFVDMAILSIRIKKEFRKRFPDDTGRGHTFYAIMRAMQIRRLRLPKPTVKPGDLV</sequence>
<accession>A0A6N9YTE2</accession>
<keyword evidence="2" id="KW-0472">Membrane</keyword>
<keyword evidence="2" id="KW-1133">Transmembrane helix</keyword>
<gene>
    <name evidence="3" type="ORF">G1H11_23715</name>
</gene>
<organism evidence="3 4">
    <name type="scientific">Phytoactinopolyspora alkaliphila</name>
    <dbReference type="NCBI Taxonomy" id="1783498"/>
    <lineage>
        <taxon>Bacteria</taxon>
        <taxon>Bacillati</taxon>
        <taxon>Actinomycetota</taxon>
        <taxon>Actinomycetes</taxon>
        <taxon>Jiangellales</taxon>
        <taxon>Jiangellaceae</taxon>
        <taxon>Phytoactinopolyspora</taxon>
    </lineage>
</organism>
<feature type="region of interest" description="Disordered" evidence="1">
    <location>
        <begin position="16"/>
        <end position="83"/>
    </location>
</feature>
<dbReference type="EMBL" id="JAAGOB010000018">
    <property type="protein sequence ID" value="NED98313.1"/>
    <property type="molecule type" value="Genomic_DNA"/>
</dbReference>
<dbReference type="InterPro" id="IPR021403">
    <property type="entry name" value="DUF3043"/>
</dbReference>
<dbReference type="Proteomes" id="UP000469185">
    <property type="component" value="Unassembled WGS sequence"/>
</dbReference>
<keyword evidence="4" id="KW-1185">Reference proteome</keyword>
<evidence type="ECO:0000313" key="4">
    <source>
        <dbReference type="Proteomes" id="UP000469185"/>
    </source>
</evidence>
<keyword evidence="2" id="KW-0812">Transmembrane</keyword>
<comment type="caution">
    <text evidence="3">The sequence shown here is derived from an EMBL/GenBank/DDBJ whole genome shotgun (WGS) entry which is preliminary data.</text>
</comment>
<name>A0A6N9YTE2_9ACTN</name>
<reference evidence="3 4" key="1">
    <citation type="submission" date="2020-02" db="EMBL/GenBank/DDBJ databases">
        <authorList>
            <person name="Li X.-J."/>
            <person name="Feng X.-M."/>
        </authorList>
    </citation>
    <scope>NUCLEOTIDE SEQUENCE [LARGE SCALE GENOMIC DNA]</scope>
    <source>
        <strain evidence="3 4">CGMCC 4.7225</strain>
    </source>
</reference>
<feature type="transmembrane region" description="Helical" evidence="2">
    <location>
        <begin position="128"/>
        <end position="147"/>
    </location>
</feature>
<dbReference type="AlphaFoldDB" id="A0A6N9YTE2"/>
<evidence type="ECO:0000256" key="1">
    <source>
        <dbReference type="SAM" id="MobiDB-lite"/>
    </source>
</evidence>
<evidence type="ECO:0000256" key="2">
    <source>
        <dbReference type="SAM" id="Phobius"/>
    </source>
</evidence>